<dbReference type="EMBL" id="FOXB01000061">
    <property type="protein sequence ID" value="SFP94186.1"/>
    <property type="molecule type" value="Genomic_DNA"/>
</dbReference>
<evidence type="ECO:0000256" key="1">
    <source>
        <dbReference type="SAM" id="Coils"/>
    </source>
</evidence>
<sequence length="324" mass="36111">MLFSTIHNQSKASELIERAKEIIENTKERIREAKEKLLEEASKNDSIKEQLNKKGLNKFQKLAQKLKNEPSIEVAPVNMTLFIEQIEPLIKKSETEPPQIVELKQKKGSALFTAFFATLITIVSAILIGAFATGVSVTPETFTDMKVLEDILAWIGGGAFNPEIANPVWGAIGLIAVAIAIGALTWSMTLSKTSKQNLELSESMLMDAESFDSEMNEIIKTMQNLTQALQDYRKNIEICDAYINEYNATIHRILLTEGDDFEVYKPSSKAHIERASVTVSAIIPHLNIAIMTTENKTADQLLQAIDDTKKLVQDLIEEKPISTM</sequence>
<keyword evidence="1" id="KW-0175">Coiled coil</keyword>
<evidence type="ECO:0000313" key="4">
    <source>
        <dbReference type="Proteomes" id="UP000199227"/>
    </source>
</evidence>
<accession>A0A1I5UHV8</accession>
<organism evidence="3 4">
    <name type="scientific">Hydrogenimonas thermophila</name>
    <dbReference type="NCBI Taxonomy" id="223786"/>
    <lineage>
        <taxon>Bacteria</taxon>
        <taxon>Pseudomonadati</taxon>
        <taxon>Campylobacterota</taxon>
        <taxon>Epsilonproteobacteria</taxon>
        <taxon>Campylobacterales</taxon>
        <taxon>Hydrogenimonadaceae</taxon>
        <taxon>Hydrogenimonas</taxon>
    </lineage>
</organism>
<dbReference type="STRING" id="223786.SAMN05216234_1615"/>
<gene>
    <name evidence="3" type="ORF">SAMN05216234_1615</name>
</gene>
<proteinExistence type="predicted"/>
<protein>
    <submittedName>
        <fullName evidence="3">Uncharacterized protein</fullName>
    </submittedName>
</protein>
<feature type="transmembrane region" description="Helical" evidence="2">
    <location>
        <begin position="110"/>
        <end position="132"/>
    </location>
</feature>
<dbReference type="Proteomes" id="UP000199227">
    <property type="component" value="Unassembled WGS sequence"/>
</dbReference>
<evidence type="ECO:0000313" key="3">
    <source>
        <dbReference type="EMBL" id="SFP94186.1"/>
    </source>
</evidence>
<reference evidence="3 4" key="1">
    <citation type="submission" date="2016-10" db="EMBL/GenBank/DDBJ databases">
        <authorList>
            <person name="de Groot N.N."/>
        </authorList>
    </citation>
    <scope>NUCLEOTIDE SEQUENCE [LARGE SCALE GENOMIC DNA]</scope>
    <source>
        <strain evidence="3 4">EP1-55-1</strain>
    </source>
</reference>
<keyword evidence="2" id="KW-0812">Transmembrane</keyword>
<name>A0A1I5UHV8_9BACT</name>
<keyword evidence="2" id="KW-0472">Membrane</keyword>
<feature type="transmembrane region" description="Helical" evidence="2">
    <location>
        <begin position="168"/>
        <end position="186"/>
    </location>
</feature>
<keyword evidence="2" id="KW-1133">Transmembrane helix</keyword>
<keyword evidence="4" id="KW-1185">Reference proteome</keyword>
<feature type="coiled-coil region" evidence="1">
    <location>
        <begin position="9"/>
        <end position="50"/>
    </location>
</feature>
<dbReference type="RefSeq" id="WP_092914167.1">
    <property type="nucleotide sequence ID" value="NZ_FOXB01000061.1"/>
</dbReference>
<evidence type="ECO:0000256" key="2">
    <source>
        <dbReference type="SAM" id="Phobius"/>
    </source>
</evidence>
<dbReference type="AlphaFoldDB" id="A0A1I5UHV8"/>